<organism evidence="1 2">
    <name type="scientific">Pangasius djambal</name>
    <dbReference type="NCBI Taxonomy" id="1691987"/>
    <lineage>
        <taxon>Eukaryota</taxon>
        <taxon>Metazoa</taxon>
        <taxon>Chordata</taxon>
        <taxon>Craniata</taxon>
        <taxon>Vertebrata</taxon>
        <taxon>Euteleostomi</taxon>
        <taxon>Actinopterygii</taxon>
        <taxon>Neopterygii</taxon>
        <taxon>Teleostei</taxon>
        <taxon>Ostariophysi</taxon>
        <taxon>Siluriformes</taxon>
        <taxon>Pangasiidae</taxon>
        <taxon>Pangasius</taxon>
    </lineage>
</organism>
<gene>
    <name evidence="1" type="ORF">PDJAM_G00153820</name>
</gene>
<accession>A0ACC5ZHV8</accession>
<dbReference type="EMBL" id="CM040999">
    <property type="protein sequence ID" value="MCJ8747465.1"/>
    <property type="molecule type" value="Genomic_DNA"/>
</dbReference>
<evidence type="ECO:0000313" key="2">
    <source>
        <dbReference type="Proteomes" id="UP000830395"/>
    </source>
</evidence>
<sequence>MEWPAQSPDLNPIELLWEELDRDVHNSIDRDYFSVSAIIERANKNAGKLNGEFTIVHGDIAVYTGLQNADPCTSRGCKWRKGRNGKVNVPFVISSQYSNSEQLVIERGLKSFQKSTCIRFKRRTNEEDYINIISDTGCYSFVGRRGGRQVVSLQRNGCVYHHIIQHELLHALGFKHEQTRSDRDKHVKILYQNVIPGKGRELADMMERRKVDILCEQETRWKGSKARSIGAGLKLFYYGVDSKRNGVGVVLKEEFGRIVLEVGCELEEKERFWTELDEVIENIPTGERLVIGADFNGHVGEGNTGDEEVMGKFGVKERNLEGQMVVDFAKRMDMAVVNTYFQKREEHRVTYKSGGRSTQVDYILCRRGNLKEISDCKVVVGESVARQHRMVVCRMTLMVCKRKRSKIKIGKKTKWWKLKKEECCEDFRQKLRQALGGQVVLPDDWETTAEVIRVTGSKVLGLSSGRRKEDKETCWWNEGVQDSIQRKRLAKKKWDMDRTEENRQEYKELQRRVKREVLRLSQTFFRCLLELKPRHVMLKLMLVHGMEQCSVVLRSPIASIGLAAMMLVSGNGSICQYKRSKTSSLRYSKQARLFFASHSKEGDLVRHFT</sequence>
<comment type="caution">
    <text evidence="1">The sequence shown here is derived from an EMBL/GenBank/DDBJ whole genome shotgun (WGS) entry which is preliminary data.</text>
</comment>
<name>A0ACC5ZHV8_9TELE</name>
<dbReference type="Proteomes" id="UP000830395">
    <property type="component" value="Chromosome 25"/>
</dbReference>
<evidence type="ECO:0000313" key="1">
    <source>
        <dbReference type="EMBL" id="MCJ8747465.1"/>
    </source>
</evidence>
<proteinExistence type="predicted"/>
<keyword evidence="2" id="KW-1185">Reference proteome</keyword>
<reference evidence="1" key="1">
    <citation type="submission" date="2020-02" db="EMBL/GenBank/DDBJ databases">
        <title>Genome sequencing of the panga catfish, Pangasius djambal.</title>
        <authorList>
            <person name="Wen M."/>
            <person name="Zahm M."/>
            <person name="Roques C."/>
            <person name="Cabau C."/>
            <person name="Klopp C."/>
            <person name="Donnadieu C."/>
            <person name="Jouanno E."/>
            <person name="Avarre J.-C."/>
            <person name="Campet M."/>
            <person name="Ha T."/>
            <person name="Dugue R."/>
            <person name="Lampietro C."/>
            <person name="Louis A."/>
            <person name="Herpin A."/>
            <person name="Echchiki A."/>
            <person name="Berthelot C."/>
            <person name="Parey E."/>
            <person name="Roest-Crollius H."/>
            <person name="Braasch I."/>
            <person name="Postlethwait J.H."/>
            <person name="Bobe J."/>
            <person name="Montfort J."/>
            <person name="Bouchez O."/>
            <person name="Begum T."/>
            <person name="Schartl M."/>
            <person name="Gustiano R."/>
            <person name="Guiguen Y."/>
        </authorList>
    </citation>
    <scope>NUCLEOTIDE SEQUENCE</scope>
    <source>
        <strain evidence="1">Pdj_M5554</strain>
    </source>
</reference>
<protein>
    <submittedName>
        <fullName evidence="1">Uncharacterized protein</fullName>
    </submittedName>
</protein>